<evidence type="ECO:0000313" key="1">
    <source>
        <dbReference type="EMBL" id="KZS08698.1"/>
    </source>
</evidence>
<dbReference type="EMBL" id="LRGB01002190">
    <property type="protein sequence ID" value="KZS08698.1"/>
    <property type="molecule type" value="Genomic_DNA"/>
</dbReference>
<comment type="caution">
    <text evidence="1">The sequence shown here is derived from an EMBL/GenBank/DDBJ whole genome shotgun (WGS) entry which is preliminary data.</text>
</comment>
<accession>A0A164RIW7</accession>
<keyword evidence="2" id="KW-1185">Reference proteome</keyword>
<reference evidence="1 2" key="1">
    <citation type="submission" date="2016-03" db="EMBL/GenBank/DDBJ databases">
        <title>EvidentialGene: Evidence-directed Construction of Genes on Genomes.</title>
        <authorList>
            <person name="Gilbert D.G."/>
            <person name="Choi J.-H."/>
            <person name="Mockaitis K."/>
            <person name="Colbourne J."/>
            <person name="Pfrender M."/>
        </authorList>
    </citation>
    <scope>NUCLEOTIDE SEQUENCE [LARGE SCALE GENOMIC DNA]</scope>
    <source>
        <strain evidence="1 2">Xinb3</strain>
        <tissue evidence="1">Complete organism</tissue>
    </source>
</reference>
<evidence type="ECO:0000313" key="2">
    <source>
        <dbReference type="Proteomes" id="UP000076858"/>
    </source>
</evidence>
<proteinExistence type="predicted"/>
<sequence length="39" mass="4238">MRNMGQPAEPVDARSCLLPIVSTYKTNGEGEGVDGHFLF</sequence>
<gene>
    <name evidence="1" type="ORF">APZ42_027408</name>
</gene>
<dbReference type="Proteomes" id="UP000076858">
    <property type="component" value="Unassembled WGS sequence"/>
</dbReference>
<organism evidence="1 2">
    <name type="scientific">Daphnia magna</name>
    <dbReference type="NCBI Taxonomy" id="35525"/>
    <lineage>
        <taxon>Eukaryota</taxon>
        <taxon>Metazoa</taxon>
        <taxon>Ecdysozoa</taxon>
        <taxon>Arthropoda</taxon>
        <taxon>Crustacea</taxon>
        <taxon>Branchiopoda</taxon>
        <taxon>Diplostraca</taxon>
        <taxon>Cladocera</taxon>
        <taxon>Anomopoda</taxon>
        <taxon>Daphniidae</taxon>
        <taxon>Daphnia</taxon>
    </lineage>
</organism>
<protein>
    <submittedName>
        <fullName evidence="1">Uncharacterized protein</fullName>
    </submittedName>
</protein>
<name>A0A164RIW7_9CRUS</name>
<dbReference type="AlphaFoldDB" id="A0A164RIW7"/>